<protein>
    <submittedName>
        <fullName evidence="1">2OG-Fe dioxygenase family protein</fullName>
    </submittedName>
</protein>
<proteinExistence type="predicted"/>
<reference evidence="2" key="1">
    <citation type="journal article" date="2019" name="Int. J. Syst. Evol. Microbiol.">
        <title>The Global Catalogue of Microorganisms (GCM) 10K type strain sequencing project: providing services to taxonomists for standard genome sequencing and annotation.</title>
        <authorList>
            <consortium name="The Broad Institute Genomics Platform"/>
            <consortium name="The Broad Institute Genome Sequencing Center for Infectious Disease"/>
            <person name="Wu L."/>
            <person name="Ma J."/>
        </authorList>
    </citation>
    <scope>NUCLEOTIDE SEQUENCE [LARGE SCALE GENOMIC DNA]</scope>
    <source>
        <strain evidence="2">CCUG 62945</strain>
    </source>
</reference>
<accession>A0ABW2QV36</accession>
<keyword evidence="1" id="KW-0223">Dioxygenase</keyword>
<dbReference type="Proteomes" id="UP001596473">
    <property type="component" value="Unassembled WGS sequence"/>
</dbReference>
<organism evidence="1 2">
    <name type="scientific">Iodobacter arcticus</name>
    <dbReference type="NCBI Taxonomy" id="590593"/>
    <lineage>
        <taxon>Bacteria</taxon>
        <taxon>Pseudomonadati</taxon>
        <taxon>Pseudomonadota</taxon>
        <taxon>Betaproteobacteria</taxon>
        <taxon>Neisseriales</taxon>
        <taxon>Chitinibacteraceae</taxon>
        <taxon>Iodobacter</taxon>
    </lineage>
</organism>
<dbReference type="RefSeq" id="WP_380186853.1">
    <property type="nucleotide sequence ID" value="NZ_JBHTBQ010000009.1"/>
</dbReference>
<keyword evidence="2" id="KW-1185">Reference proteome</keyword>
<keyword evidence="1" id="KW-0560">Oxidoreductase</keyword>
<evidence type="ECO:0000313" key="2">
    <source>
        <dbReference type="Proteomes" id="UP001596473"/>
    </source>
</evidence>
<dbReference type="EMBL" id="JBHTBQ010000009">
    <property type="protein sequence ID" value="MFC7419395.1"/>
    <property type="molecule type" value="Genomic_DNA"/>
</dbReference>
<dbReference type="Gene3D" id="2.60.120.620">
    <property type="entry name" value="q2cbj1_9rhob like domain"/>
    <property type="match status" value="1"/>
</dbReference>
<name>A0ABW2QV36_9NEIS</name>
<dbReference type="InterPro" id="IPR018724">
    <property type="entry name" value="2OG-Fe_dioxygenase"/>
</dbReference>
<sequence>MIQQEKERSTYAFQVQKTPFSFDMEPSLANKGFVLFCADNYESTDIDLYSKEFQDLRESYSRLPIDRFMMDKGNYRQRRFARWKISKENMALECLPKGEFFQSKDVNHLNGGLARSFEPIEEKIANSKLIRGLIRFHYDKLQNDHAECLVYAHQIRIIGNVSLKGNPTPEGIHRDGHAYVAQIMIGRKNVLLAQSHIYDDHQELITSCELKKPLDSILIDDRRLLHSVDPMICEGNGKWATRDMLLLDFNPICSSSFS</sequence>
<dbReference type="Pfam" id="PF10014">
    <property type="entry name" value="2OG-Fe_Oxy_2"/>
    <property type="match status" value="1"/>
</dbReference>
<evidence type="ECO:0000313" key="1">
    <source>
        <dbReference type="EMBL" id="MFC7419395.1"/>
    </source>
</evidence>
<gene>
    <name evidence="1" type="ORF">ACFQNF_05830</name>
</gene>
<dbReference type="GO" id="GO:0051213">
    <property type="term" value="F:dioxygenase activity"/>
    <property type="evidence" value="ECO:0007669"/>
    <property type="project" value="UniProtKB-KW"/>
</dbReference>
<comment type="caution">
    <text evidence="1">The sequence shown here is derived from an EMBL/GenBank/DDBJ whole genome shotgun (WGS) entry which is preliminary data.</text>
</comment>